<evidence type="ECO:0008006" key="4">
    <source>
        <dbReference type="Google" id="ProtNLM"/>
    </source>
</evidence>
<dbReference type="GO" id="GO:0003676">
    <property type="term" value="F:nucleic acid binding"/>
    <property type="evidence" value="ECO:0007669"/>
    <property type="project" value="InterPro"/>
</dbReference>
<organism evidence="2 3">
    <name type="scientific">Glossina pallidipes</name>
    <name type="common">Tsetse fly</name>
    <dbReference type="NCBI Taxonomy" id="7398"/>
    <lineage>
        <taxon>Eukaryota</taxon>
        <taxon>Metazoa</taxon>
        <taxon>Ecdysozoa</taxon>
        <taxon>Arthropoda</taxon>
        <taxon>Hexapoda</taxon>
        <taxon>Insecta</taxon>
        <taxon>Pterygota</taxon>
        <taxon>Neoptera</taxon>
        <taxon>Endopterygota</taxon>
        <taxon>Diptera</taxon>
        <taxon>Brachycera</taxon>
        <taxon>Muscomorpha</taxon>
        <taxon>Hippoboscoidea</taxon>
        <taxon>Glossinidae</taxon>
        <taxon>Glossina</taxon>
    </lineage>
</organism>
<accession>A0A1A9ZQV2</accession>
<sequence length="245" mass="26232">MPGSDTDLTSAHESMSLGEFGGSPSSSWAHSALLPNSTRGGGTSPPSNPTVGLMSSISLVVTMGFSTTIIKLRVAPNVGGDLLGGVPADGVEDVDCPCGYYYYFLAPRPREASGPFHTPRVNAPTTTDSGRNVSLRCGQPGHFAHECNSQRAPSCWAGGRPRVLTKNCCRQNTTHTSKSHPNRVAPRVIAFYEGDEPGDIFSDNASRRTGIDNSYRGWVAMHTVDDDFWTLDFGILMPRNNVPTS</sequence>
<keyword evidence="3" id="KW-1185">Reference proteome</keyword>
<protein>
    <recommendedName>
        <fullName evidence="4">CCHC-type domain-containing protein</fullName>
    </recommendedName>
</protein>
<evidence type="ECO:0000313" key="2">
    <source>
        <dbReference type="EnsemblMetazoa" id="GPAI022214-PA"/>
    </source>
</evidence>
<name>A0A1A9ZQV2_GLOPL</name>
<reference evidence="3" key="1">
    <citation type="submission" date="2014-03" db="EMBL/GenBank/DDBJ databases">
        <authorList>
            <person name="Aksoy S."/>
            <person name="Warren W."/>
            <person name="Wilson R.K."/>
        </authorList>
    </citation>
    <scope>NUCLEOTIDE SEQUENCE [LARGE SCALE GENOMIC DNA]</scope>
    <source>
        <strain evidence="3">IAEA</strain>
    </source>
</reference>
<evidence type="ECO:0000256" key="1">
    <source>
        <dbReference type="SAM" id="MobiDB-lite"/>
    </source>
</evidence>
<dbReference type="EnsemblMetazoa" id="GPAI022214-RA">
    <property type="protein sequence ID" value="GPAI022214-PA"/>
    <property type="gene ID" value="GPAI022214"/>
</dbReference>
<reference evidence="2" key="2">
    <citation type="submission" date="2020-05" db="UniProtKB">
        <authorList>
            <consortium name="EnsemblMetazoa"/>
        </authorList>
    </citation>
    <scope>IDENTIFICATION</scope>
    <source>
        <strain evidence="2">IAEA</strain>
    </source>
</reference>
<dbReference type="Proteomes" id="UP000092445">
    <property type="component" value="Unassembled WGS sequence"/>
</dbReference>
<feature type="compositionally biased region" description="Polar residues" evidence="1">
    <location>
        <begin position="23"/>
        <end position="38"/>
    </location>
</feature>
<feature type="region of interest" description="Disordered" evidence="1">
    <location>
        <begin position="1"/>
        <end position="49"/>
    </location>
</feature>
<dbReference type="InterPro" id="IPR036875">
    <property type="entry name" value="Znf_CCHC_sf"/>
</dbReference>
<dbReference type="GO" id="GO:0008270">
    <property type="term" value="F:zinc ion binding"/>
    <property type="evidence" value="ECO:0007669"/>
    <property type="project" value="InterPro"/>
</dbReference>
<dbReference type="AlphaFoldDB" id="A0A1A9ZQV2"/>
<dbReference type="SUPFAM" id="SSF57756">
    <property type="entry name" value="Retrovirus zinc finger-like domains"/>
    <property type="match status" value="1"/>
</dbReference>
<evidence type="ECO:0000313" key="3">
    <source>
        <dbReference type="Proteomes" id="UP000092445"/>
    </source>
</evidence>
<dbReference type="VEuPathDB" id="VectorBase:GPAI022214"/>
<proteinExistence type="predicted"/>
<feature type="compositionally biased region" description="Polar residues" evidence="1">
    <location>
        <begin position="1"/>
        <end position="13"/>
    </location>
</feature>